<organism evidence="2 3">
    <name type="scientific">Pleuronectes platessa</name>
    <name type="common">European plaice</name>
    <dbReference type="NCBI Taxonomy" id="8262"/>
    <lineage>
        <taxon>Eukaryota</taxon>
        <taxon>Metazoa</taxon>
        <taxon>Chordata</taxon>
        <taxon>Craniata</taxon>
        <taxon>Vertebrata</taxon>
        <taxon>Euteleostomi</taxon>
        <taxon>Actinopterygii</taxon>
        <taxon>Neopterygii</taxon>
        <taxon>Teleostei</taxon>
        <taxon>Neoteleostei</taxon>
        <taxon>Acanthomorphata</taxon>
        <taxon>Carangaria</taxon>
        <taxon>Pleuronectiformes</taxon>
        <taxon>Pleuronectoidei</taxon>
        <taxon>Pleuronectidae</taxon>
        <taxon>Pleuronectes</taxon>
    </lineage>
</organism>
<feature type="region of interest" description="Disordered" evidence="1">
    <location>
        <begin position="1"/>
        <end position="21"/>
    </location>
</feature>
<comment type="caution">
    <text evidence="2">The sequence shown here is derived from an EMBL/GenBank/DDBJ whole genome shotgun (WGS) entry which is preliminary data.</text>
</comment>
<name>A0A9N7YB77_PLEPL</name>
<evidence type="ECO:0000313" key="3">
    <source>
        <dbReference type="Proteomes" id="UP001153269"/>
    </source>
</evidence>
<gene>
    <name evidence="2" type="ORF">PLEPLA_LOCUS5801</name>
</gene>
<evidence type="ECO:0000313" key="2">
    <source>
        <dbReference type="EMBL" id="CAB1417979.1"/>
    </source>
</evidence>
<dbReference type="AlphaFoldDB" id="A0A9N7YB77"/>
<accession>A0A9N7YB77</accession>
<dbReference type="Proteomes" id="UP001153269">
    <property type="component" value="Unassembled WGS sequence"/>
</dbReference>
<protein>
    <submittedName>
        <fullName evidence="2">Uncharacterized protein</fullName>
    </submittedName>
</protein>
<sequence>MGGSSTRGTNERGEGFLEGEGTLEVGADRVRGVIKDGGALQAGVAMATHGRRMMEREEKTRRGGERGGEAGFSVMSTVTSLKHCTLGTLEHGQEVVELVAQRPTSSCQDVFS</sequence>
<keyword evidence="3" id="KW-1185">Reference proteome</keyword>
<reference evidence="2" key="1">
    <citation type="submission" date="2020-03" db="EMBL/GenBank/DDBJ databases">
        <authorList>
            <person name="Weist P."/>
        </authorList>
    </citation>
    <scope>NUCLEOTIDE SEQUENCE</scope>
</reference>
<feature type="compositionally biased region" description="Basic and acidic residues" evidence="1">
    <location>
        <begin position="52"/>
        <end position="68"/>
    </location>
</feature>
<dbReference type="EMBL" id="CADEAL010000296">
    <property type="protein sequence ID" value="CAB1417979.1"/>
    <property type="molecule type" value="Genomic_DNA"/>
</dbReference>
<evidence type="ECO:0000256" key="1">
    <source>
        <dbReference type="SAM" id="MobiDB-lite"/>
    </source>
</evidence>
<proteinExistence type="predicted"/>
<feature type="region of interest" description="Disordered" evidence="1">
    <location>
        <begin position="44"/>
        <end position="71"/>
    </location>
</feature>